<keyword evidence="2" id="KW-1185">Reference proteome</keyword>
<gene>
    <name evidence="1" type="ORF">SELMODRAFT_168708</name>
</gene>
<dbReference type="EMBL" id="GL377573">
    <property type="protein sequence ID" value="EFJ31497.1"/>
    <property type="molecule type" value="Genomic_DNA"/>
</dbReference>
<reference evidence="1 2" key="1">
    <citation type="journal article" date="2011" name="Science">
        <title>The Selaginella genome identifies genetic changes associated with the evolution of vascular plants.</title>
        <authorList>
            <person name="Banks J.A."/>
            <person name="Nishiyama T."/>
            <person name="Hasebe M."/>
            <person name="Bowman J.L."/>
            <person name="Gribskov M."/>
            <person name="dePamphilis C."/>
            <person name="Albert V.A."/>
            <person name="Aono N."/>
            <person name="Aoyama T."/>
            <person name="Ambrose B.A."/>
            <person name="Ashton N.W."/>
            <person name="Axtell M.J."/>
            <person name="Barker E."/>
            <person name="Barker M.S."/>
            <person name="Bennetzen J.L."/>
            <person name="Bonawitz N.D."/>
            <person name="Chapple C."/>
            <person name="Cheng C."/>
            <person name="Correa L.G."/>
            <person name="Dacre M."/>
            <person name="DeBarry J."/>
            <person name="Dreyer I."/>
            <person name="Elias M."/>
            <person name="Engstrom E.M."/>
            <person name="Estelle M."/>
            <person name="Feng L."/>
            <person name="Finet C."/>
            <person name="Floyd S.K."/>
            <person name="Frommer W.B."/>
            <person name="Fujita T."/>
            <person name="Gramzow L."/>
            <person name="Gutensohn M."/>
            <person name="Harholt J."/>
            <person name="Hattori M."/>
            <person name="Heyl A."/>
            <person name="Hirai T."/>
            <person name="Hiwatashi Y."/>
            <person name="Ishikawa M."/>
            <person name="Iwata M."/>
            <person name="Karol K.G."/>
            <person name="Koehler B."/>
            <person name="Kolukisaoglu U."/>
            <person name="Kubo M."/>
            <person name="Kurata T."/>
            <person name="Lalonde S."/>
            <person name="Li K."/>
            <person name="Li Y."/>
            <person name="Litt A."/>
            <person name="Lyons E."/>
            <person name="Manning G."/>
            <person name="Maruyama T."/>
            <person name="Michael T.P."/>
            <person name="Mikami K."/>
            <person name="Miyazaki S."/>
            <person name="Morinaga S."/>
            <person name="Murata T."/>
            <person name="Mueller-Roeber B."/>
            <person name="Nelson D.R."/>
            <person name="Obara M."/>
            <person name="Oguri Y."/>
            <person name="Olmstead R.G."/>
            <person name="Onodera N."/>
            <person name="Petersen B.L."/>
            <person name="Pils B."/>
            <person name="Prigge M."/>
            <person name="Rensing S.A."/>
            <person name="Riano-Pachon D.M."/>
            <person name="Roberts A.W."/>
            <person name="Sato Y."/>
            <person name="Scheller H.V."/>
            <person name="Schulz B."/>
            <person name="Schulz C."/>
            <person name="Shakirov E.V."/>
            <person name="Shibagaki N."/>
            <person name="Shinohara N."/>
            <person name="Shippen D.E."/>
            <person name="Soerensen I."/>
            <person name="Sotooka R."/>
            <person name="Sugimoto N."/>
            <person name="Sugita M."/>
            <person name="Sumikawa N."/>
            <person name="Tanurdzic M."/>
            <person name="Theissen G."/>
            <person name="Ulvskov P."/>
            <person name="Wakazuki S."/>
            <person name="Weng J.K."/>
            <person name="Willats W.W."/>
            <person name="Wipf D."/>
            <person name="Wolf P.G."/>
            <person name="Yang L."/>
            <person name="Zimmer A.D."/>
            <person name="Zhu Q."/>
            <person name="Mitros T."/>
            <person name="Hellsten U."/>
            <person name="Loque D."/>
            <person name="Otillar R."/>
            <person name="Salamov A."/>
            <person name="Schmutz J."/>
            <person name="Shapiro H."/>
            <person name="Lindquist E."/>
            <person name="Lucas S."/>
            <person name="Rokhsar D."/>
            <person name="Grigoriev I.V."/>
        </authorList>
    </citation>
    <scope>NUCLEOTIDE SEQUENCE [LARGE SCALE GENOMIC DNA]</scope>
</reference>
<dbReference type="FunCoup" id="D8R7C3">
    <property type="interactions" value="1207"/>
</dbReference>
<accession>D8R7C3</accession>
<dbReference type="KEGG" id="smo:SELMODRAFT_168708"/>
<dbReference type="InterPro" id="IPR039313">
    <property type="entry name" value="HIT4"/>
</dbReference>
<dbReference type="PANTHER" id="PTHR33704">
    <property type="entry name" value="PROTEIN HEAT INTOLERANT 4-RELATED"/>
    <property type="match status" value="1"/>
</dbReference>
<proteinExistence type="predicted"/>
<evidence type="ECO:0000313" key="1">
    <source>
        <dbReference type="EMBL" id="EFJ31497.1"/>
    </source>
</evidence>
<dbReference type="GO" id="GO:1900034">
    <property type="term" value="P:regulation of cellular response to heat"/>
    <property type="evidence" value="ECO:0007669"/>
    <property type="project" value="InterPro"/>
</dbReference>
<name>D8R7C3_SELML</name>
<dbReference type="eggNOG" id="ENOG502QZIQ">
    <property type="taxonomic scope" value="Eukaryota"/>
</dbReference>
<dbReference type="Proteomes" id="UP000001514">
    <property type="component" value="Unassembled WGS sequence"/>
</dbReference>
<protein>
    <submittedName>
        <fullName evidence="1">Uncharacterized protein</fullName>
    </submittedName>
</protein>
<dbReference type="Gramene" id="EFJ31497">
    <property type="protein sequence ID" value="EFJ31497"/>
    <property type="gene ID" value="SELMODRAFT_168708"/>
</dbReference>
<dbReference type="OMA" id="ICIPAVV"/>
<dbReference type="InParanoid" id="D8R7C3"/>
<dbReference type="PANTHER" id="PTHR33704:SF1">
    <property type="entry name" value="PROTEIN HEAT INTOLERANT 4-RELATED"/>
    <property type="match status" value="1"/>
</dbReference>
<sequence>MENIWKEAFPVGTEWDQYDKLYEVNWDFSNLERAFEEGGQLYGKRVYMFGCTEPQLVQFRDNHKVIHIPAVVAVTSPFPPSDKVGIKSVQMEGEMIVPMREMKMDWMPYIPEDVLTHSSLERYKCEIFTLKCTQRRVALRHLKKERIKKYEYCLPYLYRPWREEEKEDDTVVSIMFTMDEGKPPIVTQYDWAFDELEEFTTNLIDEEALPKDEREKFQECIMENVKAEKKRQKEARLARKKAIEEMSEEKKAALENMKLYKFYPVKTDDTPDVENLKSPFINRYYGKADEVH</sequence>
<dbReference type="AlphaFoldDB" id="D8R7C3"/>
<organism evidence="2">
    <name type="scientific">Selaginella moellendorffii</name>
    <name type="common">Spikemoss</name>
    <dbReference type="NCBI Taxonomy" id="88036"/>
    <lineage>
        <taxon>Eukaryota</taxon>
        <taxon>Viridiplantae</taxon>
        <taxon>Streptophyta</taxon>
        <taxon>Embryophyta</taxon>
        <taxon>Tracheophyta</taxon>
        <taxon>Lycopodiopsida</taxon>
        <taxon>Selaginellales</taxon>
        <taxon>Selaginellaceae</taxon>
        <taxon>Selaginella</taxon>
    </lineage>
</organism>
<evidence type="ECO:0000313" key="2">
    <source>
        <dbReference type="Proteomes" id="UP000001514"/>
    </source>
</evidence>
<dbReference type="HOGENOM" id="CLU_042584_2_0_1"/>
<dbReference type="OrthoDB" id="20554at2759"/>